<comment type="subcellular location">
    <subcellularLocation>
        <location evidence="1">Cell membrane</location>
        <topology evidence="1">Multi-pass membrane protein</topology>
    </subcellularLocation>
</comment>
<evidence type="ECO:0000256" key="1">
    <source>
        <dbReference type="ARBA" id="ARBA00004651"/>
    </source>
</evidence>
<feature type="transmembrane region" description="Helical" evidence="11">
    <location>
        <begin position="215"/>
        <end position="234"/>
    </location>
</feature>
<evidence type="ECO:0000256" key="5">
    <source>
        <dbReference type="ARBA" id="ARBA00022519"/>
    </source>
</evidence>
<feature type="transmembrane region" description="Helical" evidence="11">
    <location>
        <begin position="95"/>
        <end position="116"/>
    </location>
</feature>
<feature type="transmembrane region" description="Helical" evidence="11">
    <location>
        <begin position="161"/>
        <end position="184"/>
    </location>
</feature>
<keyword evidence="6 11" id="KW-0812">Transmembrane</keyword>
<evidence type="ECO:0000313" key="12">
    <source>
        <dbReference type="EMBL" id="MBB2157069.1"/>
    </source>
</evidence>
<protein>
    <recommendedName>
        <fullName evidence="10">Autoinducer 2 import system permease protein LsrD</fullName>
    </recommendedName>
</protein>
<dbReference type="InterPro" id="IPR001851">
    <property type="entry name" value="ABC_transp_permease"/>
</dbReference>
<dbReference type="RefSeq" id="WP_183116034.1">
    <property type="nucleotide sequence ID" value="NZ_JABEQG010000023.1"/>
</dbReference>
<dbReference type="EMBL" id="JABEQG010000023">
    <property type="protein sequence ID" value="MBB2157069.1"/>
    <property type="molecule type" value="Genomic_DNA"/>
</dbReference>
<sequence length="334" mass="34407">MKRADRWLRWRPTAWEACLVALILMAGAWSAYLSPYYLDIGQILDSGRQFIIPGLLAFGLLPIVLTGEIDISLASNLAIGAVLLGHLSAAGVPPWLAVPVVLAVCALLGAVNGVLVSWMGLPSLAITLGTMGAYRGLAYVVGLDTGYTDFDDAYLSVGSGYVFGIVPVSLVLFLGVAVVMAFLIHGTVFGRRIFAVGRNSDAARIVGIDVTRLKIVTYAMAGALAGLAALVWIGQYGSARGDNADGSVLFVVTAVVLGGVDINGGRGTVLGVTLALLLLGTLRNGMGLANVGGPVQTVVLGALLLLGVLRPVALRAYHAVRSGAARGKAQAAGT</sequence>
<feature type="transmembrane region" description="Helical" evidence="11">
    <location>
        <begin position="246"/>
        <end position="262"/>
    </location>
</feature>
<name>A0A7W4I6C7_GLUDI</name>
<dbReference type="CDD" id="cd06579">
    <property type="entry name" value="TM_PBP1_transp_AraH_like"/>
    <property type="match status" value="1"/>
</dbReference>
<dbReference type="GO" id="GO:0022857">
    <property type="term" value="F:transmembrane transporter activity"/>
    <property type="evidence" value="ECO:0007669"/>
    <property type="project" value="InterPro"/>
</dbReference>
<evidence type="ECO:0000313" key="13">
    <source>
        <dbReference type="Proteomes" id="UP000550787"/>
    </source>
</evidence>
<dbReference type="Proteomes" id="UP000550787">
    <property type="component" value="Unassembled WGS sequence"/>
</dbReference>
<keyword evidence="3" id="KW-0813">Transport</keyword>
<dbReference type="Pfam" id="PF02653">
    <property type="entry name" value="BPD_transp_2"/>
    <property type="match status" value="1"/>
</dbReference>
<feature type="transmembrane region" description="Helical" evidence="11">
    <location>
        <begin position="295"/>
        <end position="313"/>
    </location>
</feature>
<accession>A0A7W4I6C7</accession>
<comment type="function">
    <text evidence="9">Part of the ABC transporter complex LsrABCD involved in autoinducer 2 (AI-2) import. Probably responsible for the translocation of the substrate across the membrane.</text>
</comment>
<dbReference type="PANTHER" id="PTHR32196:SF71">
    <property type="entry name" value="AUTOINDUCER 2 IMPORT SYSTEM PERMEASE PROTEIN LSRD"/>
    <property type="match status" value="1"/>
</dbReference>
<evidence type="ECO:0000256" key="10">
    <source>
        <dbReference type="ARBA" id="ARBA00039381"/>
    </source>
</evidence>
<keyword evidence="7 11" id="KW-1133">Transmembrane helix</keyword>
<evidence type="ECO:0000256" key="4">
    <source>
        <dbReference type="ARBA" id="ARBA00022475"/>
    </source>
</evidence>
<organism evidence="12 13">
    <name type="scientific">Gluconacetobacter diazotrophicus</name>
    <name type="common">Acetobacter diazotrophicus</name>
    <dbReference type="NCBI Taxonomy" id="33996"/>
    <lineage>
        <taxon>Bacteria</taxon>
        <taxon>Pseudomonadati</taxon>
        <taxon>Pseudomonadota</taxon>
        <taxon>Alphaproteobacteria</taxon>
        <taxon>Acetobacterales</taxon>
        <taxon>Acetobacteraceae</taxon>
        <taxon>Gluconacetobacter</taxon>
    </lineage>
</organism>
<evidence type="ECO:0000256" key="6">
    <source>
        <dbReference type="ARBA" id="ARBA00022692"/>
    </source>
</evidence>
<dbReference type="AlphaFoldDB" id="A0A7W4I6C7"/>
<dbReference type="SUPFAM" id="SSF81345">
    <property type="entry name" value="ABC transporter involved in vitamin B12 uptake, BtuC"/>
    <property type="match status" value="1"/>
</dbReference>
<comment type="caution">
    <text evidence="12">The sequence shown here is derived from an EMBL/GenBank/DDBJ whole genome shotgun (WGS) entry which is preliminary data.</text>
</comment>
<feature type="transmembrane region" description="Helical" evidence="11">
    <location>
        <begin position="123"/>
        <end position="141"/>
    </location>
</feature>
<evidence type="ECO:0000256" key="2">
    <source>
        <dbReference type="ARBA" id="ARBA00011262"/>
    </source>
</evidence>
<dbReference type="GO" id="GO:0005886">
    <property type="term" value="C:plasma membrane"/>
    <property type="evidence" value="ECO:0007669"/>
    <property type="project" value="UniProtKB-SubCell"/>
</dbReference>
<keyword evidence="5" id="KW-0997">Cell inner membrane</keyword>
<reference evidence="12 13" key="1">
    <citation type="submission" date="2020-04" db="EMBL/GenBank/DDBJ databases">
        <title>Description of novel Gluconacetobacter.</title>
        <authorList>
            <person name="Sombolestani A."/>
        </authorList>
    </citation>
    <scope>NUCLEOTIDE SEQUENCE [LARGE SCALE GENOMIC DNA]</scope>
    <source>
        <strain evidence="12 13">LMG 7603</strain>
    </source>
</reference>
<keyword evidence="8 11" id="KW-0472">Membrane</keyword>
<gene>
    <name evidence="12" type="ORF">HLH33_12235</name>
</gene>
<dbReference type="InterPro" id="IPR037294">
    <property type="entry name" value="ABC_BtuC-like"/>
</dbReference>
<evidence type="ECO:0000256" key="9">
    <source>
        <dbReference type="ARBA" id="ARBA00025439"/>
    </source>
</evidence>
<evidence type="ECO:0000256" key="7">
    <source>
        <dbReference type="ARBA" id="ARBA00022989"/>
    </source>
</evidence>
<comment type="subunit">
    <text evidence="2">The complex is composed of two ATP-binding proteins (LsrA), two transmembrane proteins (LsrC and LsrD) and a solute-binding protein (LsrB).</text>
</comment>
<evidence type="ECO:0000256" key="3">
    <source>
        <dbReference type="ARBA" id="ARBA00022448"/>
    </source>
</evidence>
<feature type="transmembrane region" description="Helical" evidence="11">
    <location>
        <begin position="46"/>
        <end position="64"/>
    </location>
</feature>
<keyword evidence="4" id="KW-1003">Cell membrane</keyword>
<evidence type="ECO:0000256" key="8">
    <source>
        <dbReference type="ARBA" id="ARBA00023136"/>
    </source>
</evidence>
<evidence type="ECO:0000256" key="11">
    <source>
        <dbReference type="SAM" id="Phobius"/>
    </source>
</evidence>
<dbReference type="PANTHER" id="PTHR32196">
    <property type="entry name" value="ABC TRANSPORTER PERMEASE PROTEIN YPHD-RELATED-RELATED"/>
    <property type="match status" value="1"/>
</dbReference>
<proteinExistence type="predicted"/>
<feature type="transmembrane region" description="Helical" evidence="11">
    <location>
        <begin position="71"/>
        <end position="89"/>
    </location>
</feature>